<dbReference type="Proteomes" id="UP001386955">
    <property type="component" value="Unassembled WGS sequence"/>
</dbReference>
<accession>A0AAN9XVJ2</accession>
<dbReference type="AlphaFoldDB" id="A0AAN9XVJ2"/>
<organism evidence="1 2">
    <name type="scientific">Psophocarpus tetragonolobus</name>
    <name type="common">Winged bean</name>
    <name type="synonym">Dolichos tetragonolobus</name>
    <dbReference type="NCBI Taxonomy" id="3891"/>
    <lineage>
        <taxon>Eukaryota</taxon>
        <taxon>Viridiplantae</taxon>
        <taxon>Streptophyta</taxon>
        <taxon>Embryophyta</taxon>
        <taxon>Tracheophyta</taxon>
        <taxon>Spermatophyta</taxon>
        <taxon>Magnoliopsida</taxon>
        <taxon>eudicotyledons</taxon>
        <taxon>Gunneridae</taxon>
        <taxon>Pentapetalae</taxon>
        <taxon>rosids</taxon>
        <taxon>fabids</taxon>
        <taxon>Fabales</taxon>
        <taxon>Fabaceae</taxon>
        <taxon>Papilionoideae</taxon>
        <taxon>50 kb inversion clade</taxon>
        <taxon>NPAAA clade</taxon>
        <taxon>indigoferoid/millettioid clade</taxon>
        <taxon>Phaseoleae</taxon>
        <taxon>Psophocarpus</taxon>
    </lineage>
</organism>
<protein>
    <submittedName>
        <fullName evidence="1">Uncharacterized protein</fullName>
    </submittedName>
</protein>
<gene>
    <name evidence="1" type="ORF">VNO78_03374</name>
</gene>
<evidence type="ECO:0000313" key="2">
    <source>
        <dbReference type="Proteomes" id="UP001386955"/>
    </source>
</evidence>
<name>A0AAN9XVJ2_PSOTE</name>
<dbReference type="EMBL" id="JAYMYS010000001">
    <property type="protein sequence ID" value="KAK7411930.1"/>
    <property type="molecule type" value="Genomic_DNA"/>
</dbReference>
<sequence length="89" mass="9835">MYIEKKPKGPCPQRAIHEQRLGVRFNRRCRGSKKHTDGTIVEGVGWTISDKVSNEVVGKDDKGYGCCYVVVSVVSILDSGMEVEISGFC</sequence>
<reference evidence="1 2" key="1">
    <citation type="submission" date="2024-01" db="EMBL/GenBank/DDBJ databases">
        <title>The genomes of 5 underutilized Papilionoideae crops provide insights into root nodulation and disease resistanc.</title>
        <authorList>
            <person name="Jiang F."/>
        </authorList>
    </citation>
    <scope>NUCLEOTIDE SEQUENCE [LARGE SCALE GENOMIC DNA]</scope>
    <source>
        <strain evidence="1">DUOXIRENSHENG_FW03</strain>
        <tissue evidence="1">Leaves</tissue>
    </source>
</reference>
<evidence type="ECO:0000313" key="1">
    <source>
        <dbReference type="EMBL" id="KAK7411930.1"/>
    </source>
</evidence>
<comment type="caution">
    <text evidence="1">The sequence shown here is derived from an EMBL/GenBank/DDBJ whole genome shotgun (WGS) entry which is preliminary data.</text>
</comment>
<keyword evidence="2" id="KW-1185">Reference proteome</keyword>
<proteinExistence type="predicted"/>